<protein>
    <submittedName>
        <fullName evidence="1">Uncharacterized protein</fullName>
    </submittedName>
</protein>
<gene>
    <name evidence="1" type="ORF">J2W83_001369</name>
</gene>
<evidence type="ECO:0000313" key="2">
    <source>
        <dbReference type="Proteomes" id="UP001259587"/>
    </source>
</evidence>
<accession>A0ACC6JZZ2</accession>
<comment type="caution">
    <text evidence="1">The sequence shown here is derived from an EMBL/GenBank/DDBJ whole genome shotgun (WGS) entry which is preliminary data.</text>
</comment>
<keyword evidence="2" id="KW-1185">Reference proteome</keyword>
<organism evidence="1 2">
    <name type="scientific">Pseudomonas hunanensis</name>
    <dbReference type="NCBI Taxonomy" id="1247546"/>
    <lineage>
        <taxon>Bacteria</taxon>
        <taxon>Pseudomonadati</taxon>
        <taxon>Pseudomonadota</taxon>
        <taxon>Gammaproteobacteria</taxon>
        <taxon>Pseudomonadales</taxon>
        <taxon>Pseudomonadaceae</taxon>
        <taxon>Pseudomonas</taxon>
    </lineage>
</organism>
<dbReference type="EMBL" id="JAVDTH010000005">
    <property type="protein sequence ID" value="MDR6711775.1"/>
    <property type="molecule type" value="Genomic_DNA"/>
</dbReference>
<evidence type="ECO:0000313" key="1">
    <source>
        <dbReference type="EMBL" id="MDR6711775.1"/>
    </source>
</evidence>
<sequence length="117" mass="13281">MDAELQSPDPAPPLYYLARHDRFWPRIELSSLRQRLAIPAYISDTHLQLAGQQALAIAAGEFASWRRRLRALGYTQLTDLCRHVHGRRLCSCYLRLVERCTLRALGGRSALQGAAHE</sequence>
<reference evidence="1" key="1">
    <citation type="submission" date="2023-07" db="EMBL/GenBank/DDBJ databases">
        <title>Sorghum-associated microbial communities from plants grown in Nebraska, USA.</title>
        <authorList>
            <person name="Schachtman D."/>
        </authorList>
    </citation>
    <scope>NUCLEOTIDE SEQUENCE</scope>
    <source>
        <strain evidence="1">BE56</strain>
    </source>
</reference>
<dbReference type="Proteomes" id="UP001259587">
    <property type="component" value="Unassembled WGS sequence"/>
</dbReference>
<proteinExistence type="predicted"/>
<name>A0ACC6JZZ2_9PSED</name>